<name>A0ABD0RI56_CIRMR</name>
<reference evidence="1 2" key="1">
    <citation type="submission" date="2024-05" db="EMBL/GenBank/DDBJ databases">
        <title>Genome sequencing and assembly of Indian major carp, Cirrhinus mrigala (Hamilton, 1822).</title>
        <authorList>
            <person name="Mohindra V."/>
            <person name="Chowdhury L.M."/>
            <person name="Lal K."/>
            <person name="Jena J.K."/>
        </authorList>
    </citation>
    <scope>NUCLEOTIDE SEQUENCE [LARGE SCALE GENOMIC DNA]</scope>
    <source>
        <strain evidence="1">CM1030</strain>
        <tissue evidence="1">Blood</tissue>
    </source>
</reference>
<keyword evidence="2" id="KW-1185">Reference proteome</keyword>
<proteinExistence type="predicted"/>
<sequence length="81" mass="8992">LAFGLSFLQRMDMKLVVVMGLPPEMEKEDSAKTGTKPSLARTMMVKHCQALTEALQHNSANVMPFFSSEALLQLQHAQDES</sequence>
<feature type="non-terminal residue" evidence="1">
    <location>
        <position position="81"/>
    </location>
</feature>
<organism evidence="1 2">
    <name type="scientific">Cirrhinus mrigala</name>
    <name type="common">Mrigala</name>
    <dbReference type="NCBI Taxonomy" id="683832"/>
    <lineage>
        <taxon>Eukaryota</taxon>
        <taxon>Metazoa</taxon>
        <taxon>Chordata</taxon>
        <taxon>Craniata</taxon>
        <taxon>Vertebrata</taxon>
        <taxon>Euteleostomi</taxon>
        <taxon>Actinopterygii</taxon>
        <taxon>Neopterygii</taxon>
        <taxon>Teleostei</taxon>
        <taxon>Ostariophysi</taxon>
        <taxon>Cypriniformes</taxon>
        <taxon>Cyprinidae</taxon>
        <taxon>Labeoninae</taxon>
        <taxon>Labeonini</taxon>
        <taxon>Cirrhinus</taxon>
    </lineage>
</organism>
<comment type="caution">
    <text evidence="1">The sequence shown here is derived from an EMBL/GenBank/DDBJ whole genome shotgun (WGS) entry which is preliminary data.</text>
</comment>
<evidence type="ECO:0000313" key="2">
    <source>
        <dbReference type="Proteomes" id="UP001529510"/>
    </source>
</evidence>
<dbReference type="EMBL" id="JAMKFB020000003">
    <property type="protein sequence ID" value="KAL0198209.1"/>
    <property type="molecule type" value="Genomic_DNA"/>
</dbReference>
<dbReference type="Proteomes" id="UP001529510">
    <property type="component" value="Unassembled WGS sequence"/>
</dbReference>
<accession>A0ABD0RI56</accession>
<evidence type="ECO:0000313" key="1">
    <source>
        <dbReference type="EMBL" id="KAL0198209.1"/>
    </source>
</evidence>
<gene>
    <name evidence="1" type="ORF">M9458_006749</name>
</gene>
<feature type="non-terminal residue" evidence="1">
    <location>
        <position position="1"/>
    </location>
</feature>
<dbReference type="AlphaFoldDB" id="A0ABD0RI56"/>
<protein>
    <submittedName>
        <fullName evidence="1">Uncharacterized protein</fullName>
    </submittedName>
</protein>